<sequence>MTRSAGPLAGRVAVVTGAAGGIGRRIARRLAADGAAVAVNYHPATGEQATAEELVRRIGAGRATAIPADVSDPDQVAELMSTARDRLGPVSALVCNAATSVAAQGDWRRLTAEDWSKVLAVNVTGAFLCVQAAYPDLAAGGHGAVVVMSSVTPLLGRTGNLHYVTSKAALIGLTRALARESGPDGVRVNAIAPGAIRTPAESAYGGEAELAAAMAAVQSLRRRGEPEDVAAAASFLLSEDASFVTGQLLVVDGGWVMH</sequence>
<feature type="domain" description="Ketoreductase" evidence="3">
    <location>
        <begin position="11"/>
        <end position="199"/>
    </location>
</feature>
<protein>
    <submittedName>
        <fullName evidence="4">3-oxoacyl-[acyl-carrier protein] reductase</fullName>
        <ecNumber evidence="4">1.1.1.100</ecNumber>
    </submittedName>
</protein>
<dbReference type="PANTHER" id="PTHR42760">
    <property type="entry name" value="SHORT-CHAIN DEHYDROGENASES/REDUCTASES FAMILY MEMBER"/>
    <property type="match status" value="1"/>
</dbReference>
<evidence type="ECO:0000256" key="1">
    <source>
        <dbReference type="ARBA" id="ARBA00006484"/>
    </source>
</evidence>
<keyword evidence="5" id="KW-1185">Reference proteome</keyword>
<dbReference type="NCBIfam" id="NF005559">
    <property type="entry name" value="PRK07231.1"/>
    <property type="match status" value="1"/>
</dbReference>
<evidence type="ECO:0000313" key="4">
    <source>
        <dbReference type="EMBL" id="MBB5629761.1"/>
    </source>
</evidence>
<dbReference type="PRINTS" id="PR00081">
    <property type="entry name" value="GDHRDH"/>
</dbReference>
<dbReference type="EC" id="1.1.1.100" evidence="4"/>
<gene>
    <name evidence="4" type="ORF">BJ981_005460</name>
</gene>
<dbReference type="RefSeq" id="WP_184615082.1">
    <property type="nucleotide sequence ID" value="NZ_BOOS01000031.1"/>
</dbReference>
<dbReference type="PROSITE" id="PS00061">
    <property type="entry name" value="ADH_SHORT"/>
    <property type="match status" value="1"/>
</dbReference>
<dbReference type="PRINTS" id="PR00080">
    <property type="entry name" value="SDRFAMILY"/>
</dbReference>
<name>A0A7W8Z949_9ACTN</name>
<dbReference type="GO" id="GO:0004316">
    <property type="term" value="F:3-oxoacyl-[acyl-carrier-protein] reductase (NADPH) activity"/>
    <property type="evidence" value="ECO:0007669"/>
    <property type="project" value="UniProtKB-EC"/>
</dbReference>
<evidence type="ECO:0000256" key="2">
    <source>
        <dbReference type="ARBA" id="ARBA00023002"/>
    </source>
</evidence>
<dbReference type="InterPro" id="IPR002347">
    <property type="entry name" value="SDR_fam"/>
</dbReference>
<accession>A0A7W8Z949</accession>
<evidence type="ECO:0000259" key="3">
    <source>
        <dbReference type="SMART" id="SM00822"/>
    </source>
</evidence>
<dbReference type="Gene3D" id="3.40.50.720">
    <property type="entry name" value="NAD(P)-binding Rossmann-like Domain"/>
    <property type="match status" value="1"/>
</dbReference>
<dbReference type="EMBL" id="JACHBR010000001">
    <property type="protein sequence ID" value="MBB5629761.1"/>
    <property type="molecule type" value="Genomic_DNA"/>
</dbReference>
<comment type="caution">
    <text evidence="4">The sequence shown here is derived from an EMBL/GenBank/DDBJ whole genome shotgun (WGS) entry which is preliminary data.</text>
</comment>
<dbReference type="SUPFAM" id="SSF51735">
    <property type="entry name" value="NAD(P)-binding Rossmann-fold domains"/>
    <property type="match status" value="1"/>
</dbReference>
<proteinExistence type="inferred from homology"/>
<dbReference type="InterPro" id="IPR036291">
    <property type="entry name" value="NAD(P)-bd_dom_sf"/>
</dbReference>
<dbReference type="GO" id="GO:0030497">
    <property type="term" value="P:fatty acid elongation"/>
    <property type="evidence" value="ECO:0007669"/>
    <property type="project" value="TreeGrafter"/>
</dbReference>
<dbReference type="InterPro" id="IPR020904">
    <property type="entry name" value="Sc_DH/Rdtase_CS"/>
</dbReference>
<dbReference type="FunFam" id="3.40.50.720:FF:000084">
    <property type="entry name" value="Short-chain dehydrogenase reductase"/>
    <property type="match status" value="1"/>
</dbReference>
<dbReference type="Pfam" id="PF13561">
    <property type="entry name" value="adh_short_C2"/>
    <property type="match status" value="1"/>
</dbReference>
<dbReference type="InterPro" id="IPR057326">
    <property type="entry name" value="KR_dom"/>
</dbReference>
<evidence type="ECO:0000313" key="5">
    <source>
        <dbReference type="Proteomes" id="UP000588112"/>
    </source>
</evidence>
<keyword evidence="2 4" id="KW-0560">Oxidoreductase</keyword>
<dbReference type="SMART" id="SM00822">
    <property type="entry name" value="PKS_KR"/>
    <property type="match status" value="1"/>
</dbReference>
<reference evidence="4 5" key="1">
    <citation type="submission" date="2020-08" db="EMBL/GenBank/DDBJ databases">
        <title>Sequencing the genomes of 1000 actinobacteria strains.</title>
        <authorList>
            <person name="Klenk H.-P."/>
        </authorList>
    </citation>
    <scope>NUCLEOTIDE SEQUENCE [LARGE SCALE GENOMIC DNA]</scope>
    <source>
        <strain evidence="4 5">DSM 45790</strain>
    </source>
</reference>
<dbReference type="Proteomes" id="UP000588112">
    <property type="component" value="Unassembled WGS sequence"/>
</dbReference>
<dbReference type="PANTHER" id="PTHR42760:SF40">
    <property type="entry name" value="3-OXOACYL-[ACYL-CARRIER-PROTEIN] REDUCTASE, CHLOROPLASTIC"/>
    <property type="match status" value="1"/>
</dbReference>
<organism evidence="4 5">
    <name type="scientific">Sphaerisporangium krabiense</name>
    <dbReference type="NCBI Taxonomy" id="763782"/>
    <lineage>
        <taxon>Bacteria</taxon>
        <taxon>Bacillati</taxon>
        <taxon>Actinomycetota</taxon>
        <taxon>Actinomycetes</taxon>
        <taxon>Streptosporangiales</taxon>
        <taxon>Streptosporangiaceae</taxon>
        <taxon>Sphaerisporangium</taxon>
    </lineage>
</organism>
<dbReference type="AlphaFoldDB" id="A0A7W8Z949"/>
<comment type="similarity">
    <text evidence="1">Belongs to the short-chain dehydrogenases/reductases (SDR) family.</text>
</comment>